<dbReference type="SMART" id="SM00133">
    <property type="entry name" value="S_TK_X"/>
    <property type="match status" value="1"/>
</dbReference>
<name>A0A0U2GUM6_OSCLO</name>
<keyword evidence="11" id="KW-0479">Metal-binding</keyword>
<dbReference type="Gene3D" id="3.30.200.20">
    <property type="entry name" value="Phosphorylase Kinase, domain 1"/>
    <property type="match status" value="1"/>
</dbReference>
<dbReference type="Gene3D" id="1.20.5.340">
    <property type="match status" value="1"/>
</dbReference>
<accession>A0A0U2GUM6</accession>
<evidence type="ECO:0000256" key="17">
    <source>
        <dbReference type="ARBA" id="ARBA00022842"/>
    </source>
</evidence>
<keyword evidence="6" id="KW-1003">Cell membrane</keyword>
<dbReference type="GO" id="GO:1901888">
    <property type="term" value="P:regulation of cell junction assembly"/>
    <property type="evidence" value="ECO:0007669"/>
    <property type="project" value="TreeGrafter"/>
</dbReference>
<dbReference type="PROSITE" id="PS00107">
    <property type="entry name" value="PROTEIN_KINASE_ATP"/>
    <property type="match status" value="1"/>
</dbReference>
<dbReference type="InterPro" id="IPR001849">
    <property type="entry name" value="PH_domain"/>
</dbReference>
<dbReference type="PROSITE" id="PS50011">
    <property type="entry name" value="PROTEIN_KINASE_DOM"/>
    <property type="match status" value="1"/>
</dbReference>
<comment type="similarity">
    <text evidence="4">Belongs to the protein kinase superfamily. AGC Ser/Thr protein kinase family.</text>
</comment>
<dbReference type="GO" id="GO:0007266">
    <property type="term" value="P:Rho protein signal transduction"/>
    <property type="evidence" value="ECO:0007669"/>
    <property type="project" value="UniProtKB-UniRule"/>
</dbReference>
<evidence type="ECO:0000256" key="1">
    <source>
        <dbReference type="ARBA" id="ARBA00001946"/>
    </source>
</evidence>
<protein>
    <recommendedName>
        <fullName evidence="5">non-specific serine/threonine protein kinase</fullName>
        <ecNumber evidence="5">2.7.11.1</ecNumber>
    </recommendedName>
</protein>
<sequence>MESRRLELEHLVTDSKSPLFADSLLDSVAALVVDCNLPSLRRNKNVENFLTRYEEPVRKIYQSRLKSDDFDVIKLIGRGAFGEVQLVREKSTKNVYAMKTLSKYEMIKRSDSAFFWEERDIMAHASSPWIVQLHYAFQDQHQLYMVMEFMPGGDLVNLMSQYDVPHKWAQFYTAEVVLALDAIHTLGYVHRDVKPDNMLLDAKGHLKLADFGTCVKLDENGEVRSETAVGTPDYISPEVLRSQGGEGVYGKECDWWSLGIFIYEMLVGDTPFFAESLVETYGKIMNHKTVLTFPDGVDIKASAKGIISSLIREREERLGCHGVDEIKNHSFFENDLWTFDTIRQATAPWIPDLKDETDTGNFDPPDEDDKSKRETFSVPRTFAGNHLPFIGFTFSRTDSLFRDYSPAAGKRTTGSDVNVQDAEKLKNELESIEKELRAENNRLTKEVKTSKAMVKKLEDEKLSVERDLITSRVSETKIRELQKKYDTEKQLKEKQEAQMIELKKKTDAAVAAKTESETTLKNLQKTHSSMQKKFDDMQRSVKVREEEKEKVALDLRKSESKMTKLENQIHELEDAIKQLESDKRRLNSHVDETKRSLESERNKNGTLMDSNSKLNSQVKCLQQKVESLEKSVSESKKKMEKNMKESEKLSRKKEHELKMLQQKLDQMEQEYSSEKAARHKKSFRASGGGDEEIATLKVLLQDETEKRKRFEERALQAGQEVEEKTVDLQHAQNGLKRVEEELSAANEEVEELVRRLEATRIETRQQEGVIEELTRRNEDLEMITTSVKEDFDKMQKEMISLKRASRAEGMQQRELQERFDAEIIASAKAKSQFVEQKEKAEQLERSLNEMRCTLNRLQTEKDTLALQLEMADASVENSHRAMNVAESKQSELEREKMMIELELQENMQRHRIEMQDNRSLLLQAEEKLQHLQRKSEQMKDLQSRYEDVQLKLDEVEQRLEATTKLLDLEKKLKDSAVNKLASVMLQKGPQSLKVQSSVNLRKKEVELRKMKGELQKERDKYAKMVSKYQMDLSEIQSQVTEEQQQRFGLQDELEKREVEIDKLKQLVSLQEGGSEFGLQKEQKLEGNMQIPKNAKYNRKHGWKDQYIKVDPEAHKILFYDKEEEKSFGAPPQMIVDFGQLQKVRVARAGDPIVSRVPAKELSVVFLIGYTPPSSKVPTPRKDGGNNPFPFGGLDELHENTVLIKANSQDEMQYWVSRLGKLVTRREYAAPSSPKGGKDSKNKGSTLSRT</sequence>
<dbReference type="PROSITE" id="PS51285">
    <property type="entry name" value="AGC_KINASE_CTER"/>
    <property type="match status" value="1"/>
</dbReference>
<dbReference type="InterPro" id="IPR000719">
    <property type="entry name" value="Prot_kinase_dom"/>
</dbReference>
<evidence type="ECO:0000256" key="23">
    <source>
        <dbReference type="SAM" id="MobiDB-lite"/>
    </source>
</evidence>
<dbReference type="RefSeq" id="XP_065843072.1">
    <property type="nucleotide sequence ID" value="XM_065987000.1"/>
</dbReference>
<keyword evidence="18 20" id="KW-0175">Coiled coil</keyword>
<evidence type="ECO:0000256" key="10">
    <source>
        <dbReference type="ARBA" id="ARBA00022679"/>
    </source>
</evidence>
<evidence type="ECO:0000256" key="22">
    <source>
        <dbReference type="SAM" id="Coils"/>
    </source>
</evidence>
<reference evidence="28" key="1">
    <citation type="submission" date="2014-10" db="EMBL/GenBank/DDBJ databases">
        <title>The Rho/Rock Pathway Is a Key Ancestral Toolkit Involved in Morphogenesis and Cell Proliferation.</title>
        <authorList>
            <person name="Schenkelaars Q."/>
            <person name="Fierro-Constain L."/>
            <person name="Renard E."/>
            <person name="Borchiellini C."/>
            <person name="Hill A.L."/>
        </authorList>
    </citation>
    <scope>NUCLEOTIDE SEQUENCE</scope>
</reference>
<feature type="domain" description="RhoBD" evidence="27">
    <location>
        <begin position="914"/>
        <end position="989"/>
    </location>
</feature>
<dbReference type="GO" id="GO:0031032">
    <property type="term" value="P:actomyosin structure organization"/>
    <property type="evidence" value="ECO:0007669"/>
    <property type="project" value="TreeGrafter"/>
</dbReference>
<feature type="region of interest" description="Disordered" evidence="23">
    <location>
        <begin position="583"/>
        <end position="653"/>
    </location>
</feature>
<dbReference type="Gene3D" id="1.10.510.10">
    <property type="entry name" value="Transferase(Phosphotransferase) domain 1"/>
    <property type="match status" value="1"/>
</dbReference>
<dbReference type="InterPro" id="IPR000961">
    <property type="entry name" value="AGC-kinase_C"/>
</dbReference>
<keyword evidence="19" id="KW-0206">Cytoskeleton</keyword>
<evidence type="ECO:0000256" key="4">
    <source>
        <dbReference type="ARBA" id="ARBA00009903"/>
    </source>
</evidence>
<feature type="region of interest" description="Disordered" evidence="23">
    <location>
        <begin position="350"/>
        <end position="373"/>
    </location>
</feature>
<feature type="domain" description="PH" evidence="24">
    <location>
        <begin position="1081"/>
        <end position="1223"/>
    </location>
</feature>
<dbReference type="InterPro" id="IPR011993">
    <property type="entry name" value="PH-like_dom_sf"/>
</dbReference>
<dbReference type="PROSITE" id="PS51859">
    <property type="entry name" value="RHO_BD"/>
    <property type="match status" value="1"/>
</dbReference>
<dbReference type="FunFam" id="1.10.510.10:FF:000047">
    <property type="entry name" value="Rho-associated protein kinase 1"/>
    <property type="match status" value="1"/>
</dbReference>
<dbReference type="GO" id="GO:0005524">
    <property type="term" value="F:ATP binding"/>
    <property type="evidence" value="ECO:0007669"/>
    <property type="project" value="UniProtKB-UniRule"/>
</dbReference>
<keyword evidence="14 28" id="KW-0418">Kinase</keyword>
<evidence type="ECO:0000256" key="18">
    <source>
        <dbReference type="ARBA" id="ARBA00023054"/>
    </source>
</evidence>
<keyword evidence="17" id="KW-0460">Magnesium</keyword>
<keyword evidence="8" id="KW-0723">Serine/threonine-protein kinase</keyword>
<dbReference type="GO" id="GO:0005856">
    <property type="term" value="C:cytoskeleton"/>
    <property type="evidence" value="ECO:0007669"/>
    <property type="project" value="UniProtKB-SubCell"/>
</dbReference>
<dbReference type="PROSITE" id="PS50003">
    <property type="entry name" value="PH_DOMAIN"/>
    <property type="match status" value="1"/>
</dbReference>
<dbReference type="InterPro" id="IPR017441">
    <property type="entry name" value="Protein_kinase_ATP_BS"/>
</dbReference>
<comment type="cofactor">
    <cofactor evidence="1">
        <name>Mg(2+)</name>
        <dbReference type="ChEBI" id="CHEBI:18420"/>
    </cofactor>
</comment>
<dbReference type="EMBL" id="KM983316">
    <property type="protein sequence ID" value="ALB75322.1"/>
    <property type="molecule type" value="mRNA"/>
</dbReference>
<keyword evidence="6" id="KW-0472">Membrane</keyword>
<evidence type="ECO:0000259" key="26">
    <source>
        <dbReference type="PROSITE" id="PS51285"/>
    </source>
</evidence>
<dbReference type="SMART" id="SM00220">
    <property type="entry name" value="S_TKc"/>
    <property type="match status" value="1"/>
</dbReference>
<evidence type="ECO:0000259" key="24">
    <source>
        <dbReference type="PROSITE" id="PS50003"/>
    </source>
</evidence>
<keyword evidence="12 21" id="KW-0547">Nucleotide-binding</keyword>
<evidence type="ECO:0000256" key="3">
    <source>
        <dbReference type="ARBA" id="ARBA00004245"/>
    </source>
</evidence>
<dbReference type="SUPFAM" id="SSF57997">
    <property type="entry name" value="Tropomyosin"/>
    <property type="match status" value="1"/>
</dbReference>
<dbReference type="FunFam" id="3.30.200.20:FF:000072">
    <property type="entry name" value="Rho-associated protein kinase 2"/>
    <property type="match status" value="1"/>
</dbReference>
<feature type="region of interest" description="Disordered" evidence="23">
    <location>
        <begin position="1225"/>
        <end position="1249"/>
    </location>
</feature>
<evidence type="ECO:0000256" key="19">
    <source>
        <dbReference type="ARBA" id="ARBA00023212"/>
    </source>
</evidence>
<evidence type="ECO:0000256" key="2">
    <source>
        <dbReference type="ARBA" id="ARBA00004236"/>
    </source>
</evidence>
<feature type="domain" description="Protein kinase" evidence="25">
    <location>
        <begin position="70"/>
        <end position="332"/>
    </location>
</feature>
<dbReference type="InterPro" id="IPR008271">
    <property type="entry name" value="Ser/Thr_kinase_AS"/>
</dbReference>
<evidence type="ECO:0000313" key="28">
    <source>
        <dbReference type="EMBL" id="ALB75322.1"/>
    </source>
</evidence>
<dbReference type="GO" id="GO:0048598">
    <property type="term" value="P:embryonic morphogenesis"/>
    <property type="evidence" value="ECO:0007669"/>
    <property type="project" value="TreeGrafter"/>
</dbReference>
<dbReference type="InterPro" id="IPR050839">
    <property type="entry name" value="Rho-assoc_Ser/Thr_Kinase"/>
</dbReference>
<feature type="coiled-coil region" evidence="22">
    <location>
        <begin position="826"/>
        <end position="972"/>
    </location>
</feature>
<dbReference type="GO" id="GO:0031267">
    <property type="term" value="F:small GTPase binding"/>
    <property type="evidence" value="ECO:0007669"/>
    <property type="project" value="InterPro"/>
</dbReference>
<keyword evidence="13" id="KW-0863">Zinc-finger</keyword>
<dbReference type="GO" id="GO:0008270">
    <property type="term" value="F:zinc ion binding"/>
    <property type="evidence" value="ECO:0007669"/>
    <property type="project" value="UniProtKB-KW"/>
</dbReference>
<evidence type="ECO:0000259" key="25">
    <source>
        <dbReference type="PROSITE" id="PS50011"/>
    </source>
</evidence>
<comment type="subcellular location">
    <subcellularLocation>
        <location evidence="2">Cell membrane</location>
    </subcellularLocation>
    <subcellularLocation>
        <location evidence="3">Cytoplasm</location>
        <location evidence="3">Cytoskeleton</location>
    </subcellularLocation>
</comment>
<dbReference type="PANTHER" id="PTHR22988">
    <property type="entry name" value="MYOTONIC DYSTROPHY S/T KINASE-RELATED"/>
    <property type="match status" value="1"/>
</dbReference>
<dbReference type="GeneID" id="136197271"/>
<feature type="domain" description="AGC-kinase C-terminal" evidence="26">
    <location>
        <begin position="333"/>
        <end position="404"/>
    </location>
</feature>
<evidence type="ECO:0000256" key="21">
    <source>
        <dbReference type="PROSITE-ProRule" id="PRU10141"/>
    </source>
</evidence>
<dbReference type="GO" id="GO:0005737">
    <property type="term" value="C:cytoplasm"/>
    <property type="evidence" value="ECO:0007669"/>
    <property type="project" value="TreeGrafter"/>
</dbReference>
<evidence type="ECO:0000256" key="15">
    <source>
        <dbReference type="ARBA" id="ARBA00022833"/>
    </source>
</evidence>
<dbReference type="GO" id="GO:0000281">
    <property type="term" value="P:mitotic cytokinesis"/>
    <property type="evidence" value="ECO:0007669"/>
    <property type="project" value="TreeGrafter"/>
</dbReference>
<evidence type="ECO:0000256" key="8">
    <source>
        <dbReference type="ARBA" id="ARBA00022527"/>
    </source>
</evidence>
<dbReference type="GO" id="GO:0005886">
    <property type="term" value="C:plasma membrane"/>
    <property type="evidence" value="ECO:0007669"/>
    <property type="project" value="UniProtKB-SubCell"/>
</dbReference>
<keyword evidence="9" id="KW-0597">Phosphoprotein</keyword>
<evidence type="ECO:0000256" key="9">
    <source>
        <dbReference type="ARBA" id="ARBA00022553"/>
    </source>
</evidence>
<feature type="coiled-coil region" evidence="22">
    <location>
        <begin position="1000"/>
        <end position="1045"/>
    </location>
</feature>
<evidence type="ECO:0000256" key="7">
    <source>
        <dbReference type="ARBA" id="ARBA00022490"/>
    </source>
</evidence>
<dbReference type="InterPro" id="IPR015008">
    <property type="entry name" value="ROCK_Rho-bd_dom"/>
</dbReference>
<proteinExistence type="evidence at transcript level"/>
<evidence type="ECO:0000256" key="14">
    <source>
        <dbReference type="ARBA" id="ARBA00022777"/>
    </source>
</evidence>
<evidence type="ECO:0000256" key="13">
    <source>
        <dbReference type="ARBA" id="ARBA00022771"/>
    </source>
</evidence>
<dbReference type="AlphaFoldDB" id="A0A0U2GUM6"/>
<evidence type="ECO:0000256" key="6">
    <source>
        <dbReference type="ARBA" id="ARBA00022475"/>
    </source>
</evidence>
<dbReference type="Pfam" id="PF00069">
    <property type="entry name" value="Pkinase"/>
    <property type="match status" value="1"/>
</dbReference>
<keyword evidence="16 21" id="KW-0067">ATP-binding</keyword>
<dbReference type="PROSITE" id="PS00108">
    <property type="entry name" value="PROTEIN_KINASE_ST"/>
    <property type="match status" value="1"/>
</dbReference>
<dbReference type="SUPFAM" id="SSF56112">
    <property type="entry name" value="Protein kinase-like (PK-like)"/>
    <property type="match status" value="1"/>
</dbReference>
<evidence type="ECO:0000256" key="5">
    <source>
        <dbReference type="ARBA" id="ARBA00012513"/>
    </source>
</evidence>
<dbReference type="EC" id="2.7.11.1" evidence="5"/>
<keyword evidence="10" id="KW-0808">Transferase</keyword>
<evidence type="ECO:0000256" key="11">
    <source>
        <dbReference type="ARBA" id="ARBA00022723"/>
    </source>
</evidence>
<feature type="binding site" evidence="21">
    <location>
        <position position="99"/>
    </location>
    <ligand>
        <name>ATP</name>
        <dbReference type="ChEBI" id="CHEBI:30616"/>
    </ligand>
</feature>
<feature type="compositionally biased region" description="Basic and acidic residues" evidence="23">
    <location>
        <begin position="583"/>
        <end position="603"/>
    </location>
</feature>
<feature type="compositionally biased region" description="Polar residues" evidence="23">
    <location>
        <begin position="604"/>
        <end position="620"/>
    </location>
</feature>
<feature type="compositionally biased region" description="Basic and acidic residues" evidence="23">
    <location>
        <begin position="626"/>
        <end position="653"/>
    </location>
</feature>
<evidence type="ECO:0000259" key="27">
    <source>
        <dbReference type="PROSITE" id="PS51859"/>
    </source>
</evidence>
<evidence type="ECO:0000256" key="20">
    <source>
        <dbReference type="PROSITE-ProRule" id="PRU01206"/>
    </source>
</evidence>
<evidence type="ECO:0000256" key="12">
    <source>
        <dbReference type="ARBA" id="ARBA00022741"/>
    </source>
</evidence>
<evidence type="ECO:0000256" key="16">
    <source>
        <dbReference type="ARBA" id="ARBA00022840"/>
    </source>
</evidence>
<dbReference type="GO" id="GO:0030866">
    <property type="term" value="P:cortical actin cytoskeleton organization"/>
    <property type="evidence" value="ECO:0007669"/>
    <property type="project" value="TreeGrafter"/>
</dbReference>
<keyword evidence="15" id="KW-0862">Zinc</keyword>
<organism evidence="28">
    <name type="scientific">Oscarella lobularis</name>
    <name type="common">Bubble oscar sponge</name>
    <name type="synonym">Halisarca lobularis</name>
    <dbReference type="NCBI Taxonomy" id="121494"/>
    <lineage>
        <taxon>Eukaryota</taxon>
        <taxon>Metazoa</taxon>
        <taxon>Porifera</taxon>
        <taxon>Homoscleromorpha</taxon>
        <taxon>Homosclerophorida</taxon>
        <taxon>Oscarellidae</taxon>
        <taxon>Oscarella</taxon>
    </lineage>
</organism>
<dbReference type="InterPro" id="IPR011009">
    <property type="entry name" value="Kinase-like_dom_sf"/>
</dbReference>
<keyword evidence="7" id="KW-0963">Cytoplasm</keyword>
<dbReference type="PANTHER" id="PTHR22988:SF73">
    <property type="entry name" value="RHO-ASSOCIATED PROTEIN KINASE"/>
    <property type="match status" value="1"/>
</dbReference>
<dbReference type="GO" id="GO:0072518">
    <property type="term" value="F:Rho-dependent protein serine/threonine kinase activity"/>
    <property type="evidence" value="ECO:0007669"/>
    <property type="project" value="TreeGrafter"/>
</dbReference>
<dbReference type="Gene3D" id="2.30.29.30">
    <property type="entry name" value="Pleckstrin-homology domain (PH domain)/Phosphotyrosine-binding domain (PTB)"/>
    <property type="match status" value="1"/>
</dbReference>